<dbReference type="InterPro" id="IPR016166">
    <property type="entry name" value="FAD-bd_PCMH"/>
</dbReference>
<reference evidence="7 8" key="1">
    <citation type="submission" date="2023-09" db="EMBL/GenBank/DDBJ databases">
        <title>Complete genome of Streptomyces roseicoloratus T14.</title>
        <authorList>
            <person name="Bashizi T."/>
            <person name="Kim M.-J."/>
            <person name="Lee G."/>
            <person name="Tagele S.B."/>
            <person name="Shin J.-H."/>
        </authorList>
    </citation>
    <scope>NUCLEOTIDE SEQUENCE [LARGE SCALE GENOMIC DNA]</scope>
    <source>
        <strain evidence="7 8">T14</strain>
    </source>
</reference>
<dbReference type="Pfam" id="PF08031">
    <property type="entry name" value="BBE"/>
    <property type="match status" value="1"/>
</dbReference>
<gene>
    <name evidence="7" type="ORF">RGF97_14175</name>
</gene>
<dbReference type="Gene3D" id="3.30.465.10">
    <property type="match status" value="1"/>
</dbReference>
<comment type="similarity">
    <text evidence="2">Belongs to the oxygen-dependent FAD-linked oxidoreductase family.</text>
</comment>
<dbReference type="Gene3D" id="3.30.43.10">
    <property type="entry name" value="Uridine Diphospho-n-acetylenolpyruvylglucosamine Reductase, domain 2"/>
    <property type="match status" value="1"/>
</dbReference>
<dbReference type="PANTHER" id="PTHR42973:SF39">
    <property type="entry name" value="FAD-BINDING PCMH-TYPE DOMAIN-CONTAINING PROTEIN"/>
    <property type="match status" value="1"/>
</dbReference>
<keyword evidence="3" id="KW-0285">Flavoprotein</keyword>
<dbReference type="Proteomes" id="UP001250858">
    <property type="component" value="Chromosome"/>
</dbReference>
<feature type="domain" description="FAD-binding PCMH-type" evidence="6">
    <location>
        <begin position="35"/>
        <end position="207"/>
    </location>
</feature>
<sequence length="467" mass="49962">MGGTAVETLRERLRGDVIGPEDPGYDGARTIYNAMIDRRPAVVARCADVTDVRTAVRYARDAGMDLAVRGGGHSGGGLCVVDDALVVDLSAGLRWVRVDPESRTALVGGGSRLGDLDHEAHGYGLATPAGVMSTTGVGGLTLGGGHGHLTRAYGLTIDNLIGADVVLADGTTVTASADEHPDLFWALRGGGGNFGIVTAFRFALHPVDTVGLAVTLWEPEHIGAVLRWYREFLPAAGEDLNGFFATLVVAPGPPFPEEIHGKRMCGVVWCSTGATDEESLAKTFAPVAEPAPPAFHFATPIPYPGIQTLFDELIPKGLQWYWRGDFFDRVTDGAIDVHGTFLDNIPSDLTTMHLYPVDGAAHRPGPMDTAWAYRDAVWSGVIAGISRDPADADALRSWVVDYWDAIHPHSMGGGYVNFIGQDEGGDRVRSTYRGHYDRLAEVKRTYDPDNVFHHNQNIRPASAAAAA</sequence>
<dbReference type="InterPro" id="IPR012951">
    <property type="entry name" value="BBE"/>
</dbReference>
<dbReference type="EMBL" id="CP133762">
    <property type="protein sequence ID" value="WMX45775.1"/>
    <property type="molecule type" value="Genomic_DNA"/>
</dbReference>
<dbReference type="PROSITE" id="PS51387">
    <property type="entry name" value="FAD_PCMH"/>
    <property type="match status" value="1"/>
</dbReference>
<name>A0ABY9RUC3_9ACTN</name>
<dbReference type="InterPro" id="IPR016169">
    <property type="entry name" value="FAD-bd_PCMH_sub2"/>
</dbReference>
<dbReference type="InterPro" id="IPR050416">
    <property type="entry name" value="FAD-linked_Oxidoreductase"/>
</dbReference>
<proteinExistence type="inferred from homology"/>
<keyword evidence="4" id="KW-0274">FAD</keyword>
<keyword evidence="8" id="KW-1185">Reference proteome</keyword>
<dbReference type="Gene3D" id="3.40.462.20">
    <property type="match status" value="1"/>
</dbReference>
<dbReference type="RefSeq" id="WP_309548648.1">
    <property type="nucleotide sequence ID" value="NZ_CP133762.1"/>
</dbReference>
<dbReference type="InterPro" id="IPR016167">
    <property type="entry name" value="FAD-bd_PCMH_sub1"/>
</dbReference>
<dbReference type="InterPro" id="IPR006094">
    <property type="entry name" value="Oxid_FAD_bind_N"/>
</dbReference>
<organism evidence="7 8">
    <name type="scientific">Streptomyces roseicoloratus</name>
    <dbReference type="NCBI Taxonomy" id="2508722"/>
    <lineage>
        <taxon>Bacteria</taxon>
        <taxon>Bacillati</taxon>
        <taxon>Actinomycetota</taxon>
        <taxon>Actinomycetes</taxon>
        <taxon>Kitasatosporales</taxon>
        <taxon>Streptomycetaceae</taxon>
        <taxon>Streptomyces</taxon>
    </lineage>
</organism>
<evidence type="ECO:0000259" key="6">
    <source>
        <dbReference type="PROSITE" id="PS51387"/>
    </source>
</evidence>
<evidence type="ECO:0000256" key="1">
    <source>
        <dbReference type="ARBA" id="ARBA00001974"/>
    </source>
</evidence>
<dbReference type="PANTHER" id="PTHR42973">
    <property type="entry name" value="BINDING OXIDOREDUCTASE, PUTATIVE (AFU_ORTHOLOGUE AFUA_1G17690)-RELATED"/>
    <property type="match status" value="1"/>
</dbReference>
<evidence type="ECO:0000256" key="2">
    <source>
        <dbReference type="ARBA" id="ARBA00005466"/>
    </source>
</evidence>
<protein>
    <submittedName>
        <fullName evidence="7">FAD-binding oxidoreductase</fullName>
    </submittedName>
</protein>
<dbReference type="InterPro" id="IPR006093">
    <property type="entry name" value="Oxy_OxRdtase_FAD_BS"/>
</dbReference>
<evidence type="ECO:0000256" key="5">
    <source>
        <dbReference type="ARBA" id="ARBA00023002"/>
    </source>
</evidence>
<evidence type="ECO:0000313" key="8">
    <source>
        <dbReference type="Proteomes" id="UP001250858"/>
    </source>
</evidence>
<dbReference type="InterPro" id="IPR036318">
    <property type="entry name" value="FAD-bd_PCMH-like_sf"/>
</dbReference>
<accession>A0ABY9RUC3</accession>
<comment type="cofactor">
    <cofactor evidence="1">
        <name>FAD</name>
        <dbReference type="ChEBI" id="CHEBI:57692"/>
    </cofactor>
</comment>
<dbReference type="SUPFAM" id="SSF56176">
    <property type="entry name" value="FAD-binding/transporter-associated domain-like"/>
    <property type="match status" value="1"/>
</dbReference>
<evidence type="ECO:0000313" key="7">
    <source>
        <dbReference type="EMBL" id="WMX45775.1"/>
    </source>
</evidence>
<evidence type="ECO:0000256" key="4">
    <source>
        <dbReference type="ARBA" id="ARBA00022827"/>
    </source>
</evidence>
<keyword evidence="5" id="KW-0560">Oxidoreductase</keyword>
<dbReference type="PROSITE" id="PS00862">
    <property type="entry name" value="OX2_COVAL_FAD"/>
    <property type="match status" value="1"/>
</dbReference>
<evidence type="ECO:0000256" key="3">
    <source>
        <dbReference type="ARBA" id="ARBA00022630"/>
    </source>
</evidence>
<dbReference type="Pfam" id="PF01565">
    <property type="entry name" value="FAD_binding_4"/>
    <property type="match status" value="1"/>
</dbReference>